<proteinExistence type="predicted"/>
<organism evidence="5 6">
    <name type="scientific">Sphaerisporangium flaviroseum</name>
    <dbReference type="NCBI Taxonomy" id="509199"/>
    <lineage>
        <taxon>Bacteria</taxon>
        <taxon>Bacillati</taxon>
        <taxon>Actinomycetota</taxon>
        <taxon>Actinomycetes</taxon>
        <taxon>Streptosporangiales</taxon>
        <taxon>Streptosporangiaceae</taxon>
        <taxon>Sphaerisporangium</taxon>
    </lineage>
</organism>
<keyword evidence="6" id="KW-1185">Reference proteome</keyword>
<evidence type="ECO:0000256" key="4">
    <source>
        <dbReference type="ARBA" id="ARBA00023004"/>
    </source>
</evidence>
<sequence>MAISPSYYDQIAGAQVLPDIVQQFYTIVLDDPDLKPYFDDVDMARLRRHMVILLGAILGGPYVYEGRELGEAHKGLGITDEHYGKVVKILVTLLRRNGVGQEVINHLVVSLTHAQPAIVAGPA</sequence>
<dbReference type="CDD" id="cd00454">
    <property type="entry name" value="TrHb1_N"/>
    <property type="match status" value="1"/>
</dbReference>
<dbReference type="RefSeq" id="WP_344951339.1">
    <property type="nucleotide sequence ID" value="NZ_BAAAZR010000043.1"/>
</dbReference>
<evidence type="ECO:0000256" key="1">
    <source>
        <dbReference type="ARBA" id="ARBA00022448"/>
    </source>
</evidence>
<dbReference type="EMBL" id="BAAAZR010000043">
    <property type="protein sequence ID" value="GAA3839873.1"/>
    <property type="molecule type" value="Genomic_DNA"/>
</dbReference>
<protein>
    <submittedName>
        <fullName evidence="5">Group 1 truncated hemoglobin</fullName>
    </submittedName>
</protein>
<dbReference type="InterPro" id="IPR012292">
    <property type="entry name" value="Globin/Proto"/>
</dbReference>
<name>A0ABP7JAT1_9ACTN</name>
<evidence type="ECO:0000313" key="5">
    <source>
        <dbReference type="EMBL" id="GAA3839873.1"/>
    </source>
</evidence>
<keyword evidence="3" id="KW-0479">Metal-binding</keyword>
<keyword evidence="4" id="KW-0408">Iron</keyword>
<dbReference type="Gene3D" id="1.10.490.10">
    <property type="entry name" value="Globins"/>
    <property type="match status" value="1"/>
</dbReference>
<evidence type="ECO:0000256" key="3">
    <source>
        <dbReference type="ARBA" id="ARBA00022723"/>
    </source>
</evidence>
<dbReference type="InterPro" id="IPR009050">
    <property type="entry name" value="Globin-like_sf"/>
</dbReference>
<keyword evidence="1" id="KW-0813">Transport</keyword>
<evidence type="ECO:0000256" key="2">
    <source>
        <dbReference type="ARBA" id="ARBA00022617"/>
    </source>
</evidence>
<keyword evidence="2" id="KW-0349">Heme</keyword>
<comment type="caution">
    <text evidence="5">The sequence shown here is derived from an EMBL/GenBank/DDBJ whole genome shotgun (WGS) entry which is preliminary data.</text>
</comment>
<reference evidence="6" key="1">
    <citation type="journal article" date="2019" name="Int. J. Syst. Evol. Microbiol.">
        <title>The Global Catalogue of Microorganisms (GCM) 10K type strain sequencing project: providing services to taxonomists for standard genome sequencing and annotation.</title>
        <authorList>
            <consortium name="The Broad Institute Genomics Platform"/>
            <consortium name="The Broad Institute Genome Sequencing Center for Infectious Disease"/>
            <person name="Wu L."/>
            <person name="Ma J."/>
        </authorList>
    </citation>
    <scope>NUCLEOTIDE SEQUENCE [LARGE SCALE GENOMIC DNA]</scope>
    <source>
        <strain evidence="6">JCM 16908</strain>
    </source>
</reference>
<evidence type="ECO:0000313" key="6">
    <source>
        <dbReference type="Proteomes" id="UP001500888"/>
    </source>
</evidence>
<accession>A0ABP7JAT1</accession>
<dbReference type="InterPro" id="IPR001486">
    <property type="entry name" value="Hemoglobin_trunc"/>
</dbReference>
<dbReference type="Proteomes" id="UP001500888">
    <property type="component" value="Unassembled WGS sequence"/>
</dbReference>
<gene>
    <name evidence="5" type="ORF">GCM10022226_72750</name>
</gene>
<dbReference type="Pfam" id="PF01152">
    <property type="entry name" value="Bac_globin"/>
    <property type="match status" value="1"/>
</dbReference>
<dbReference type="SUPFAM" id="SSF46458">
    <property type="entry name" value="Globin-like"/>
    <property type="match status" value="1"/>
</dbReference>